<comment type="caution">
    <text evidence="3">The sequence shown here is derived from an EMBL/GenBank/DDBJ whole genome shotgun (WGS) entry which is preliminary data.</text>
</comment>
<dbReference type="Proteomes" id="UP000604046">
    <property type="component" value="Unassembled WGS sequence"/>
</dbReference>
<keyword evidence="4" id="KW-1185">Reference proteome</keyword>
<evidence type="ECO:0000313" key="3">
    <source>
        <dbReference type="EMBL" id="CAE7353007.1"/>
    </source>
</evidence>
<organism evidence="3 4">
    <name type="scientific">Symbiodinium natans</name>
    <dbReference type="NCBI Taxonomy" id="878477"/>
    <lineage>
        <taxon>Eukaryota</taxon>
        <taxon>Sar</taxon>
        <taxon>Alveolata</taxon>
        <taxon>Dinophyceae</taxon>
        <taxon>Suessiales</taxon>
        <taxon>Symbiodiniaceae</taxon>
        <taxon>Symbiodinium</taxon>
    </lineage>
</organism>
<evidence type="ECO:0000256" key="1">
    <source>
        <dbReference type="SAM" id="MobiDB-lite"/>
    </source>
</evidence>
<dbReference type="Pfam" id="PF04577">
    <property type="entry name" value="Glyco_transf_61"/>
    <property type="match status" value="1"/>
</dbReference>
<dbReference type="OrthoDB" id="427282at2759"/>
<feature type="region of interest" description="Disordered" evidence="1">
    <location>
        <begin position="168"/>
        <end position="188"/>
    </location>
</feature>
<gene>
    <name evidence="3" type="ORF">SNAT2548_LOCUS18646</name>
</gene>
<accession>A0A812P733</accession>
<dbReference type="AlphaFoldDB" id="A0A812P733"/>
<feature type="domain" description="Glycosyltransferase 61 catalytic" evidence="2">
    <location>
        <begin position="271"/>
        <end position="372"/>
    </location>
</feature>
<name>A0A812P733_9DINO</name>
<dbReference type="EMBL" id="CAJNDS010002152">
    <property type="protein sequence ID" value="CAE7353007.1"/>
    <property type="molecule type" value="Genomic_DNA"/>
</dbReference>
<protein>
    <recommendedName>
        <fullName evidence="2">Glycosyltransferase 61 catalytic domain-containing protein</fullName>
    </recommendedName>
</protein>
<reference evidence="3" key="1">
    <citation type="submission" date="2021-02" db="EMBL/GenBank/DDBJ databases">
        <authorList>
            <person name="Dougan E. K."/>
            <person name="Rhodes N."/>
            <person name="Thang M."/>
            <person name="Chan C."/>
        </authorList>
    </citation>
    <scope>NUCLEOTIDE SEQUENCE</scope>
</reference>
<sequence length="445" mass="48598">MHVRQHSRCTEIGRHFPELVSRSEDVLNTYEEYACGKAADTFIVNPVTALTAELTELNTGCINAPLGLQAAEFLSGSSAFIWQCLVPCDLPPLPAEVAQSDSNVKESLAEVPPCGVTGPALKPKIGISSALSRLMEICGLSNWLVVHKRCLSPETGLKNCLKVRRAGGTPMNGKESGGLSGEGPSTESSKRLVIPSMRYAPKHLSFKANILEIPFPDHNESSGFLICVAPGHTLHLWRLSDNGHPLPTFSYGDRRPDADLWHRMINFQVGHELSDAIAKRAGLEDTVNMPARVLFMQRCSERRPIINEQAALALTSQVLLTSNRSEELLSTCSGRMSILDQVREARSARLIVGEHGGALANTLYLQPGAGVIEFVGSAESHVGLEGYWPPYKSFWYGGSGASLQFYRVVLYEPDAAGTWNIRLDDLEEAIGQWMVQEPPRQNLGA</sequence>
<evidence type="ECO:0000259" key="2">
    <source>
        <dbReference type="Pfam" id="PF04577"/>
    </source>
</evidence>
<dbReference type="GO" id="GO:0016757">
    <property type="term" value="F:glycosyltransferase activity"/>
    <property type="evidence" value="ECO:0007669"/>
    <property type="project" value="InterPro"/>
</dbReference>
<evidence type="ECO:0000313" key="4">
    <source>
        <dbReference type="Proteomes" id="UP000604046"/>
    </source>
</evidence>
<dbReference type="InterPro" id="IPR049625">
    <property type="entry name" value="Glyco_transf_61_cat"/>
</dbReference>
<proteinExistence type="predicted"/>